<dbReference type="InterPro" id="IPR035901">
    <property type="entry name" value="GIY-YIG_endonuc_sf"/>
</dbReference>
<dbReference type="PROSITE" id="PS50164">
    <property type="entry name" value="GIY_YIG"/>
    <property type="match status" value="1"/>
</dbReference>
<accession>A0ABY3YL23</accession>
<dbReference type="InterPro" id="IPR006054">
    <property type="entry name" value="DnaQ"/>
</dbReference>
<dbReference type="PANTHER" id="PTHR30231">
    <property type="entry name" value="DNA POLYMERASE III SUBUNIT EPSILON"/>
    <property type="match status" value="1"/>
</dbReference>
<protein>
    <submittedName>
        <fullName evidence="2">GIY-YIG nuclease family protein</fullName>
    </submittedName>
</protein>
<dbReference type="EMBL" id="CP094326">
    <property type="protein sequence ID" value="UNY98494.1"/>
    <property type="molecule type" value="Genomic_DNA"/>
</dbReference>
<name>A0ABY3YL23_9FLAO</name>
<dbReference type="InterPro" id="IPR036397">
    <property type="entry name" value="RNaseH_sf"/>
</dbReference>
<dbReference type="CDD" id="cd06127">
    <property type="entry name" value="DEDDh"/>
    <property type="match status" value="1"/>
</dbReference>
<dbReference type="Gene3D" id="3.30.420.10">
    <property type="entry name" value="Ribonuclease H-like superfamily/Ribonuclease H"/>
    <property type="match status" value="1"/>
</dbReference>
<dbReference type="InterPro" id="IPR047296">
    <property type="entry name" value="GIY-YIG_UvrC_Cho"/>
</dbReference>
<dbReference type="Pfam" id="PF00929">
    <property type="entry name" value="RNase_T"/>
    <property type="match status" value="1"/>
</dbReference>
<dbReference type="CDD" id="cd10434">
    <property type="entry name" value="GIY-YIG_UvrC_Cho"/>
    <property type="match status" value="1"/>
</dbReference>
<evidence type="ECO:0000313" key="3">
    <source>
        <dbReference type="Proteomes" id="UP000829476"/>
    </source>
</evidence>
<dbReference type="PANTHER" id="PTHR30231:SF37">
    <property type="entry name" value="EXODEOXYRIBONUCLEASE 10"/>
    <property type="match status" value="1"/>
</dbReference>
<proteinExistence type="predicted"/>
<dbReference type="SUPFAM" id="SSF82771">
    <property type="entry name" value="GIY-YIG endonuclease"/>
    <property type="match status" value="1"/>
</dbReference>
<dbReference type="RefSeq" id="WP_242936900.1">
    <property type="nucleotide sequence ID" value="NZ_CP094326.1"/>
</dbReference>
<dbReference type="InterPro" id="IPR013520">
    <property type="entry name" value="Ribonucl_H"/>
</dbReference>
<evidence type="ECO:0000313" key="2">
    <source>
        <dbReference type="EMBL" id="UNY98494.1"/>
    </source>
</evidence>
<dbReference type="SMART" id="SM00479">
    <property type="entry name" value="EXOIII"/>
    <property type="match status" value="1"/>
</dbReference>
<dbReference type="NCBIfam" id="TIGR00573">
    <property type="entry name" value="dnaq"/>
    <property type="match status" value="1"/>
</dbReference>
<dbReference type="InterPro" id="IPR012337">
    <property type="entry name" value="RNaseH-like_sf"/>
</dbReference>
<reference evidence="2 3" key="1">
    <citation type="journal article" date="2018" name="Int. J. Syst. Evol. Microbiol.">
        <title>Zhouia spongiae sp. nov., isolated from a marine sponge.</title>
        <authorList>
            <person name="Zhuang L."/>
            <person name="Lin B."/>
            <person name="Qin F."/>
            <person name="Luo L."/>
        </authorList>
    </citation>
    <scope>NUCLEOTIDE SEQUENCE [LARGE SCALE GENOMIC DNA]</scope>
    <source>
        <strain evidence="2 3">HN-Y44</strain>
    </source>
</reference>
<dbReference type="Pfam" id="PF01541">
    <property type="entry name" value="GIY-YIG"/>
    <property type="match status" value="1"/>
</dbReference>
<organism evidence="2 3">
    <name type="scientific">Zhouia spongiae</name>
    <dbReference type="NCBI Taxonomy" id="2202721"/>
    <lineage>
        <taxon>Bacteria</taxon>
        <taxon>Pseudomonadati</taxon>
        <taxon>Bacteroidota</taxon>
        <taxon>Flavobacteriia</taxon>
        <taxon>Flavobacteriales</taxon>
        <taxon>Flavobacteriaceae</taxon>
        <taxon>Zhouia</taxon>
    </lineage>
</organism>
<dbReference type="SUPFAM" id="SSF53098">
    <property type="entry name" value="Ribonuclease H-like"/>
    <property type="match status" value="1"/>
</dbReference>
<dbReference type="Gene3D" id="3.40.1440.10">
    <property type="entry name" value="GIY-YIG endonuclease"/>
    <property type="match status" value="1"/>
</dbReference>
<feature type="domain" description="GIY-YIG" evidence="1">
    <location>
        <begin position="196"/>
        <end position="272"/>
    </location>
</feature>
<dbReference type="InterPro" id="IPR000305">
    <property type="entry name" value="GIY-YIG_endonuc"/>
</dbReference>
<keyword evidence="3" id="KW-1185">Reference proteome</keyword>
<sequence>MYAIVDIETTGFGGQDNRITEIAVVVYNGIVIVREYHTLVNPEMDVSRYVTGLTGIDNDMLAGAPTFNQIADIIDEITTDHIFVAHSVNFDYNVIKNEYKRIGRSYSRKRLCTVRLSRQIFPGFRSYSLGNLCRQLDIPVKDRHRAKGDADATVKLFEKLLLNDSKNSITKHLNARSKELTLPPLLPKKSVENLPNSPGIYYFFDAERKIIYVGKAVDIKKRVFGHFYDKKAKELALTKETAFVEYEETGSELLALLMEASEIKRHYPKYNTAQKRRSKGYGITIYTDRKGIKHIVYNTVSNISHPIKTFHSVIECIAFLEYVCSVYKLCPKYTQLQKKAVHCSHFKIDTCEGICRGNESITEYNKKVHQAVKNITSERKDFVIMEKGRTPDENGIVLVEDNHYIGHGFLSEEETITRLCDFKNYIKPVVADRDFDRIIDAYLLKNDNARLFF</sequence>
<evidence type="ECO:0000259" key="1">
    <source>
        <dbReference type="PROSITE" id="PS50164"/>
    </source>
</evidence>
<dbReference type="SMART" id="SM00465">
    <property type="entry name" value="GIYc"/>
    <property type="match status" value="1"/>
</dbReference>
<gene>
    <name evidence="2" type="ORF">MQE36_15615</name>
</gene>
<dbReference type="Proteomes" id="UP000829476">
    <property type="component" value="Chromosome"/>
</dbReference>